<protein>
    <recommendedName>
        <fullName evidence="3">HAT C-terminal dimerisation domain-containing protein</fullName>
    </recommendedName>
</protein>
<name>A0A2J7PVN5_9NEOP</name>
<evidence type="ECO:0000313" key="1">
    <source>
        <dbReference type="EMBL" id="PNF20389.1"/>
    </source>
</evidence>
<evidence type="ECO:0000313" key="2">
    <source>
        <dbReference type="Proteomes" id="UP000235965"/>
    </source>
</evidence>
<dbReference type="PANTHER" id="PTHR45913">
    <property type="entry name" value="EPM2A-INTERACTING PROTEIN 1"/>
    <property type="match status" value="1"/>
</dbReference>
<sequence>KIRNLIVKKCKPFTEGELVKERFLEIADNFLKDLKIRKGYYSVHSCFGSTYLCESAFSYLKMTKSKQRSNMTDEHLQDCMKLALTQHSPDFP</sequence>
<evidence type="ECO:0008006" key="3">
    <source>
        <dbReference type="Google" id="ProtNLM"/>
    </source>
</evidence>
<dbReference type="Proteomes" id="UP000235965">
    <property type="component" value="Unassembled WGS sequence"/>
</dbReference>
<keyword evidence="2" id="KW-1185">Reference proteome</keyword>
<feature type="non-terminal residue" evidence="1">
    <location>
        <position position="1"/>
    </location>
</feature>
<dbReference type="PANTHER" id="PTHR45913:SF5">
    <property type="entry name" value="GENERAL TRANSCRIPTION FACTOR II-I REPEAT DOMAIN-CONTAINING PROTEIN 2A-LIKE PROTEIN"/>
    <property type="match status" value="1"/>
</dbReference>
<proteinExistence type="predicted"/>
<organism evidence="1 2">
    <name type="scientific">Cryptotermes secundus</name>
    <dbReference type="NCBI Taxonomy" id="105785"/>
    <lineage>
        <taxon>Eukaryota</taxon>
        <taxon>Metazoa</taxon>
        <taxon>Ecdysozoa</taxon>
        <taxon>Arthropoda</taxon>
        <taxon>Hexapoda</taxon>
        <taxon>Insecta</taxon>
        <taxon>Pterygota</taxon>
        <taxon>Neoptera</taxon>
        <taxon>Polyneoptera</taxon>
        <taxon>Dictyoptera</taxon>
        <taxon>Blattodea</taxon>
        <taxon>Blattoidea</taxon>
        <taxon>Termitoidae</taxon>
        <taxon>Kalotermitidae</taxon>
        <taxon>Cryptotermitinae</taxon>
        <taxon>Cryptotermes</taxon>
    </lineage>
</organism>
<dbReference type="STRING" id="105785.A0A2J7PVN5"/>
<comment type="caution">
    <text evidence="1">The sequence shown here is derived from an EMBL/GenBank/DDBJ whole genome shotgun (WGS) entry which is preliminary data.</text>
</comment>
<reference evidence="1 2" key="1">
    <citation type="submission" date="2017-12" db="EMBL/GenBank/DDBJ databases">
        <title>Hemimetabolous genomes reveal molecular basis of termite eusociality.</title>
        <authorList>
            <person name="Harrison M.C."/>
            <person name="Jongepier E."/>
            <person name="Robertson H.M."/>
            <person name="Arning N."/>
            <person name="Bitard-Feildel T."/>
            <person name="Chao H."/>
            <person name="Childers C.P."/>
            <person name="Dinh H."/>
            <person name="Doddapaneni H."/>
            <person name="Dugan S."/>
            <person name="Gowin J."/>
            <person name="Greiner C."/>
            <person name="Han Y."/>
            <person name="Hu H."/>
            <person name="Hughes D.S.T."/>
            <person name="Huylmans A.-K."/>
            <person name="Kemena C."/>
            <person name="Kremer L.P.M."/>
            <person name="Lee S.L."/>
            <person name="Lopez-Ezquerra A."/>
            <person name="Mallet L."/>
            <person name="Monroy-Kuhn J.M."/>
            <person name="Moser A."/>
            <person name="Murali S.C."/>
            <person name="Muzny D.M."/>
            <person name="Otani S."/>
            <person name="Piulachs M.-D."/>
            <person name="Poelchau M."/>
            <person name="Qu J."/>
            <person name="Schaub F."/>
            <person name="Wada-Katsumata A."/>
            <person name="Worley K.C."/>
            <person name="Xie Q."/>
            <person name="Ylla G."/>
            <person name="Poulsen M."/>
            <person name="Gibbs R.A."/>
            <person name="Schal C."/>
            <person name="Richards S."/>
            <person name="Belles X."/>
            <person name="Korb J."/>
            <person name="Bornberg-Bauer E."/>
        </authorList>
    </citation>
    <scope>NUCLEOTIDE SEQUENCE [LARGE SCALE GENOMIC DNA]</scope>
    <source>
        <tissue evidence="1">Whole body</tissue>
    </source>
</reference>
<dbReference type="AlphaFoldDB" id="A0A2J7PVN5"/>
<dbReference type="EMBL" id="NEVH01020945">
    <property type="protein sequence ID" value="PNF20389.1"/>
    <property type="molecule type" value="Genomic_DNA"/>
</dbReference>
<dbReference type="InParanoid" id="A0A2J7PVN5"/>
<gene>
    <name evidence="1" type="ORF">B7P43_G09706</name>
</gene>
<accession>A0A2J7PVN5</accession>